<evidence type="ECO:0000313" key="8">
    <source>
        <dbReference type="Proteomes" id="UP001347796"/>
    </source>
</evidence>
<dbReference type="GO" id="GO:0016020">
    <property type="term" value="C:membrane"/>
    <property type="evidence" value="ECO:0007669"/>
    <property type="project" value="UniProtKB-SubCell"/>
</dbReference>
<keyword evidence="2 5" id="KW-0812">Transmembrane</keyword>
<keyword evidence="4 5" id="KW-0472">Membrane</keyword>
<dbReference type="Gene3D" id="2.70.170.10">
    <property type="entry name" value="Neurotransmitter-gated ion-channel ligand-binding domain"/>
    <property type="match status" value="1"/>
</dbReference>
<organism evidence="7 8">
    <name type="scientific">Patella caerulea</name>
    <name type="common">Rayed Mediterranean limpet</name>
    <dbReference type="NCBI Taxonomy" id="87958"/>
    <lineage>
        <taxon>Eukaryota</taxon>
        <taxon>Metazoa</taxon>
        <taxon>Spiralia</taxon>
        <taxon>Lophotrochozoa</taxon>
        <taxon>Mollusca</taxon>
        <taxon>Gastropoda</taxon>
        <taxon>Patellogastropoda</taxon>
        <taxon>Patelloidea</taxon>
        <taxon>Patellidae</taxon>
        <taxon>Patella</taxon>
    </lineage>
</organism>
<dbReference type="InterPro" id="IPR036734">
    <property type="entry name" value="Neur_chan_lig-bd_sf"/>
</dbReference>
<dbReference type="Proteomes" id="UP001347796">
    <property type="component" value="Unassembled WGS sequence"/>
</dbReference>
<evidence type="ECO:0000256" key="3">
    <source>
        <dbReference type="ARBA" id="ARBA00022989"/>
    </source>
</evidence>
<feature type="transmembrane region" description="Helical" evidence="5">
    <location>
        <begin position="298"/>
        <end position="319"/>
    </location>
</feature>
<dbReference type="EMBL" id="JAZGQO010000003">
    <property type="protein sequence ID" value="KAK6188839.1"/>
    <property type="molecule type" value="Genomic_DNA"/>
</dbReference>
<dbReference type="Gene3D" id="1.20.58.390">
    <property type="entry name" value="Neurotransmitter-gated ion-channel transmembrane domain"/>
    <property type="match status" value="1"/>
</dbReference>
<feature type="transmembrane region" description="Helical" evidence="5">
    <location>
        <begin position="231"/>
        <end position="249"/>
    </location>
</feature>
<dbReference type="AlphaFoldDB" id="A0AAN8K6H7"/>
<dbReference type="FunFam" id="2.70.170.10:FF:000053">
    <property type="entry name" value="Predicted protein"/>
    <property type="match status" value="1"/>
</dbReference>
<dbReference type="InterPro" id="IPR006202">
    <property type="entry name" value="Neur_chan_lig-bd"/>
</dbReference>
<evidence type="ECO:0000256" key="2">
    <source>
        <dbReference type="ARBA" id="ARBA00022692"/>
    </source>
</evidence>
<sequence>MEETPSSFNVTSKVREVFVSVIFLKVGEIDTLQETFEADVYIKVRWRECTLDHGTNKSLDEASQSKMWNPKIQIQNIIGSPRTRLSTEVEFTSQGDAYIIETRRIKGTFSENLELHNFPFDVQDLSVLITTELSDNQVSLLEDEKELSRVNPRGFLDAQEWTLRDHVEATQNVNLSHEIFATKKKYPTLTFTFIAFRRPGFFIWNIIFVMGLISSLSMTTFAIPFSGTEHRLQITATLVLTGVAFKFTASQSLPKIPYLTYLDTHILGCMIILSGACVWHAVISLIPSASLALTLDRVAFGVLVASLFLFHLLFGLVVYCKLRCKKAHNDKAEKLYHEKAVAVYPDVYTKKLRRKPLFNKNNRNKRIATGPI</sequence>
<accession>A0AAN8K6H7</accession>
<dbReference type="PANTHER" id="PTHR18945">
    <property type="entry name" value="NEUROTRANSMITTER GATED ION CHANNEL"/>
    <property type="match status" value="1"/>
</dbReference>
<dbReference type="InterPro" id="IPR036719">
    <property type="entry name" value="Neuro-gated_channel_TM_sf"/>
</dbReference>
<feature type="transmembrane region" description="Helical" evidence="5">
    <location>
        <begin position="261"/>
        <end position="286"/>
    </location>
</feature>
<evidence type="ECO:0000256" key="1">
    <source>
        <dbReference type="ARBA" id="ARBA00004141"/>
    </source>
</evidence>
<gene>
    <name evidence="7" type="ORF">SNE40_004937</name>
</gene>
<keyword evidence="8" id="KW-1185">Reference proteome</keyword>
<dbReference type="InterPro" id="IPR006201">
    <property type="entry name" value="Neur_channel"/>
</dbReference>
<evidence type="ECO:0000256" key="5">
    <source>
        <dbReference type="SAM" id="Phobius"/>
    </source>
</evidence>
<evidence type="ECO:0000256" key="4">
    <source>
        <dbReference type="ARBA" id="ARBA00023136"/>
    </source>
</evidence>
<dbReference type="InterPro" id="IPR038050">
    <property type="entry name" value="Neuro_actylchol_rec"/>
</dbReference>
<reference evidence="7 8" key="1">
    <citation type="submission" date="2024-01" db="EMBL/GenBank/DDBJ databases">
        <title>The genome of the rayed Mediterranean limpet Patella caerulea (Linnaeus, 1758).</title>
        <authorList>
            <person name="Anh-Thu Weber A."/>
            <person name="Halstead-Nussloch G."/>
        </authorList>
    </citation>
    <scope>NUCLEOTIDE SEQUENCE [LARGE SCALE GENOMIC DNA]</scope>
    <source>
        <strain evidence="7">AATW-2023a</strain>
        <tissue evidence="7">Whole specimen</tissue>
    </source>
</reference>
<feature type="domain" description="Neurotransmitter-gated ion-channel ligand-binding" evidence="6">
    <location>
        <begin position="12"/>
        <end position="198"/>
    </location>
</feature>
<comment type="caution">
    <text evidence="7">The sequence shown here is derived from an EMBL/GenBank/DDBJ whole genome shotgun (WGS) entry which is preliminary data.</text>
</comment>
<keyword evidence="3 5" id="KW-1133">Transmembrane helix</keyword>
<dbReference type="GO" id="GO:0005230">
    <property type="term" value="F:extracellular ligand-gated monoatomic ion channel activity"/>
    <property type="evidence" value="ECO:0007669"/>
    <property type="project" value="InterPro"/>
</dbReference>
<dbReference type="SUPFAM" id="SSF90112">
    <property type="entry name" value="Neurotransmitter-gated ion-channel transmembrane pore"/>
    <property type="match status" value="1"/>
</dbReference>
<feature type="transmembrane region" description="Helical" evidence="5">
    <location>
        <begin position="201"/>
        <end position="225"/>
    </location>
</feature>
<protein>
    <recommendedName>
        <fullName evidence="6">Neurotransmitter-gated ion-channel ligand-binding domain-containing protein</fullName>
    </recommendedName>
</protein>
<dbReference type="Pfam" id="PF02931">
    <property type="entry name" value="Neur_chan_LBD"/>
    <property type="match status" value="1"/>
</dbReference>
<comment type="subcellular location">
    <subcellularLocation>
        <location evidence="1">Membrane</location>
        <topology evidence="1">Multi-pass membrane protein</topology>
    </subcellularLocation>
</comment>
<proteinExistence type="predicted"/>
<name>A0AAN8K6H7_PATCE</name>
<evidence type="ECO:0000259" key="6">
    <source>
        <dbReference type="Pfam" id="PF02931"/>
    </source>
</evidence>
<dbReference type="GO" id="GO:0004888">
    <property type="term" value="F:transmembrane signaling receptor activity"/>
    <property type="evidence" value="ECO:0007669"/>
    <property type="project" value="InterPro"/>
</dbReference>
<evidence type="ECO:0000313" key="7">
    <source>
        <dbReference type="EMBL" id="KAK6188839.1"/>
    </source>
</evidence>
<dbReference type="SUPFAM" id="SSF63712">
    <property type="entry name" value="Nicotinic receptor ligand binding domain-like"/>
    <property type="match status" value="1"/>
</dbReference>